<dbReference type="Pfam" id="PF00113">
    <property type="entry name" value="Enolase_C"/>
    <property type="match status" value="1"/>
</dbReference>
<dbReference type="Proteomes" id="UP001179952">
    <property type="component" value="Unassembled WGS sequence"/>
</dbReference>
<reference evidence="7" key="1">
    <citation type="journal article" date="2023" name="Nat. Commun.">
        <title>Diploid and tetraploid genomes of Acorus and the evolution of monocots.</title>
        <authorList>
            <person name="Ma L."/>
            <person name="Liu K.W."/>
            <person name="Li Z."/>
            <person name="Hsiao Y.Y."/>
            <person name="Qi Y."/>
            <person name="Fu T."/>
            <person name="Tang G.D."/>
            <person name="Zhang D."/>
            <person name="Sun W.H."/>
            <person name="Liu D.K."/>
            <person name="Li Y."/>
            <person name="Chen G.Z."/>
            <person name="Liu X.D."/>
            <person name="Liao X.Y."/>
            <person name="Jiang Y.T."/>
            <person name="Yu X."/>
            <person name="Hao Y."/>
            <person name="Huang J."/>
            <person name="Zhao X.W."/>
            <person name="Ke S."/>
            <person name="Chen Y.Y."/>
            <person name="Wu W.L."/>
            <person name="Hsu J.L."/>
            <person name="Lin Y.F."/>
            <person name="Huang M.D."/>
            <person name="Li C.Y."/>
            <person name="Huang L."/>
            <person name="Wang Z.W."/>
            <person name="Zhao X."/>
            <person name="Zhong W.Y."/>
            <person name="Peng D.H."/>
            <person name="Ahmad S."/>
            <person name="Lan S."/>
            <person name="Zhang J.S."/>
            <person name="Tsai W.C."/>
            <person name="Van de Peer Y."/>
            <person name="Liu Z.J."/>
        </authorList>
    </citation>
    <scope>NUCLEOTIDE SEQUENCE</scope>
    <source>
        <strain evidence="7">SCP</strain>
    </source>
</reference>
<dbReference type="PANTHER" id="PTHR11902">
    <property type="entry name" value="ENOLASE"/>
    <property type="match status" value="1"/>
</dbReference>
<dbReference type="GO" id="GO:0006096">
    <property type="term" value="P:glycolytic process"/>
    <property type="evidence" value="ECO:0007669"/>
    <property type="project" value="UniProtKB-KW"/>
</dbReference>
<evidence type="ECO:0000256" key="1">
    <source>
        <dbReference type="ARBA" id="ARBA00005031"/>
    </source>
</evidence>
<dbReference type="GO" id="GO:0000015">
    <property type="term" value="C:phosphopyruvate hydratase complex"/>
    <property type="evidence" value="ECO:0007669"/>
    <property type="project" value="InterPro"/>
</dbReference>
<sequence>MVYQIPKSIIKARYGQDACNVGDGGGFAPNVQDTSREGLVLLFDAIEKAGYAGKIKIEMDVVASEFLIKDGGYDLEL</sequence>
<comment type="pathway">
    <text evidence="1">Carbohydrate degradation; glycolysis; pyruvate from D-glyceraldehyde 3-phosphate: step 4/5.</text>
</comment>
<gene>
    <name evidence="7" type="ORF">QJS04_geneDACA004362</name>
</gene>
<evidence type="ECO:0000256" key="2">
    <source>
        <dbReference type="ARBA" id="ARBA00009604"/>
    </source>
</evidence>
<dbReference type="EC" id="4.2.1.11" evidence="3"/>
<dbReference type="SUPFAM" id="SSF51604">
    <property type="entry name" value="Enolase C-terminal domain-like"/>
    <property type="match status" value="1"/>
</dbReference>
<feature type="domain" description="Enolase C-terminal TIM barrel" evidence="6">
    <location>
        <begin position="2"/>
        <end position="76"/>
    </location>
</feature>
<evidence type="ECO:0000313" key="7">
    <source>
        <dbReference type="EMBL" id="KAK1271226.1"/>
    </source>
</evidence>
<evidence type="ECO:0000313" key="8">
    <source>
        <dbReference type="Proteomes" id="UP001179952"/>
    </source>
</evidence>
<dbReference type="InterPro" id="IPR036849">
    <property type="entry name" value="Enolase-like_C_sf"/>
</dbReference>
<reference evidence="7" key="2">
    <citation type="submission" date="2023-06" db="EMBL/GenBank/DDBJ databases">
        <authorList>
            <person name="Ma L."/>
            <person name="Liu K.-W."/>
            <person name="Li Z."/>
            <person name="Hsiao Y.-Y."/>
            <person name="Qi Y."/>
            <person name="Fu T."/>
            <person name="Tang G."/>
            <person name="Zhang D."/>
            <person name="Sun W.-H."/>
            <person name="Liu D.-K."/>
            <person name="Li Y."/>
            <person name="Chen G.-Z."/>
            <person name="Liu X.-D."/>
            <person name="Liao X.-Y."/>
            <person name="Jiang Y.-T."/>
            <person name="Yu X."/>
            <person name="Hao Y."/>
            <person name="Huang J."/>
            <person name="Zhao X.-W."/>
            <person name="Ke S."/>
            <person name="Chen Y.-Y."/>
            <person name="Wu W.-L."/>
            <person name="Hsu J.-L."/>
            <person name="Lin Y.-F."/>
            <person name="Huang M.-D."/>
            <person name="Li C.-Y."/>
            <person name="Huang L."/>
            <person name="Wang Z.-W."/>
            <person name="Zhao X."/>
            <person name="Zhong W.-Y."/>
            <person name="Peng D.-H."/>
            <person name="Ahmad S."/>
            <person name="Lan S."/>
            <person name="Zhang J.-S."/>
            <person name="Tsai W.-C."/>
            <person name="Van De Peer Y."/>
            <person name="Liu Z.-J."/>
        </authorList>
    </citation>
    <scope>NUCLEOTIDE SEQUENCE</scope>
    <source>
        <strain evidence="7">SCP</strain>
        <tissue evidence="7">Leaves</tissue>
    </source>
</reference>
<dbReference type="EMBL" id="JAUJYN010000005">
    <property type="protein sequence ID" value="KAK1271226.1"/>
    <property type="molecule type" value="Genomic_DNA"/>
</dbReference>
<evidence type="ECO:0000256" key="5">
    <source>
        <dbReference type="ARBA" id="ARBA00023239"/>
    </source>
</evidence>
<dbReference type="AlphaFoldDB" id="A0AAV9B427"/>
<keyword evidence="5" id="KW-0456">Lyase</keyword>
<proteinExistence type="inferred from homology"/>
<comment type="caution">
    <text evidence="7">The sequence shown here is derived from an EMBL/GenBank/DDBJ whole genome shotgun (WGS) entry which is preliminary data.</text>
</comment>
<keyword evidence="4" id="KW-0324">Glycolysis</keyword>
<dbReference type="InterPro" id="IPR020810">
    <property type="entry name" value="Enolase_C"/>
</dbReference>
<accession>A0AAV9B427</accession>
<dbReference type="PANTHER" id="PTHR11902:SF42">
    <property type="entry name" value="ENOLASE 1, CHLOROPLASTIC"/>
    <property type="match status" value="1"/>
</dbReference>
<evidence type="ECO:0000256" key="4">
    <source>
        <dbReference type="ARBA" id="ARBA00023152"/>
    </source>
</evidence>
<keyword evidence="8" id="KW-1185">Reference proteome</keyword>
<dbReference type="GO" id="GO:0000287">
    <property type="term" value="F:magnesium ion binding"/>
    <property type="evidence" value="ECO:0007669"/>
    <property type="project" value="InterPro"/>
</dbReference>
<name>A0AAV9B427_ACOGR</name>
<dbReference type="InterPro" id="IPR000941">
    <property type="entry name" value="Enolase"/>
</dbReference>
<organism evidence="7 8">
    <name type="scientific">Acorus gramineus</name>
    <name type="common">Dwarf sweet flag</name>
    <dbReference type="NCBI Taxonomy" id="55184"/>
    <lineage>
        <taxon>Eukaryota</taxon>
        <taxon>Viridiplantae</taxon>
        <taxon>Streptophyta</taxon>
        <taxon>Embryophyta</taxon>
        <taxon>Tracheophyta</taxon>
        <taxon>Spermatophyta</taxon>
        <taxon>Magnoliopsida</taxon>
        <taxon>Liliopsida</taxon>
        <taxon>Acoraceae</taxon>
        <taxon>Acorus</taxon>
    </lineage>
</organism>
<dbReference type="GO" id="GO:0004634">
    <property type="term" value="F:phosphopyruvate hydratase activity"/>
    <property type="evidence" value="ECO:0007669"/>
    <property type="project" value="UniProtKB-EC"/>
</dbReference>
<comment type="similarity">
    <text evidence="2">Belongs to the enolase family.</text>
</comment>
<evidence type="ECO:0000256" key="3">
    <source>
        <dbReference type="ARBA" id="ARBA00012058"/>
    </source>
</evidence>
<protein>
    <recommendedName>
        <fullName evidence="3">phosphopyruvate hydratase</fullName>
        <ecNumber evidence="3">4.2.1.11</ecNumber>
    </recommendedName>
</protein>
<evidence type="ECO:0000259" key="6">
    <source>
        <dbReference type="Pfam" id="PF00113"/>
    </source>
</evidence>
<dbReference type="Gene3D" id="3.20.20.120">
    <property type="entry name" value="Enolase-like C-terminal domain"/>
    <property type="match status" value="1"/>
</dbReference>